<evidence type="ECO:0000256" key="2">
    <source>
        <dbReference type="ARBA" id="ARBA00022741"/>
    </source>
</evidence>
<evidence type="ECO:0000313" key="5">
    <source>
        <dbReference type="EMBL" id="OGK40856.1"/>
    </source>
</evidence>
<accession>A0A1F7IBW3</accession>
<dbReference type="Pfam" id="PF00005">
    <property type="entry name" value="ABC_tran"/>
    <property type="match status" value="1"/>
</dbReference>
<dbReference type="Gene3D" id="3.40.50.300">
    <property type="entry name" value="P-loop containing nucleotide triphosphate hydrolases"/>
    <property type="match status" value="1"/>
</dbReference>
<evidence type="ECO:0000256" key="1">
    <source>
        <dbReference type="ARBA" id="ARBA00022448"/>
    </source>
</evidence>
<reference evidence="5 6" key="1">
    <citation type="journal article" date="2016" name="Nat. Commun.">
        <title>Thousands of microbial genomes shed light on interconnected biogeochemical processes in an aquifer system.</title>
        <authorList>
            <person name="Anantharaman K."/>
            <person name="Brown C.T."/>
            <person name="Hug L.A."/>
            <person name="Sharon I."/>
            <person name="Castelle C.J."/>
            <person name="Probst A.J."/>
            <person name="Thomas B.C."/>
            <person name="Singh A."/>
            <person name="Wilkins M.J."/>
            <person name="Karaoz U."/>
            <person name="Brodie E.L."/>
            <person name="Williams K.H."/>
            <person name="Hubbard S.S."/>
            <person name="Banfield J.F."/>
        </authorList>
    </citation>
    <scope>NUCLEOTIDE SEQUENCE [LARGE SCALE GENOMIC DNA]</scope>
</reference>
<dbReference type="PANTHER" id="PTHR42781:SF4">
    <property type="entry name" value="SPERMIDINE_PUTRESCINE IMPORT ATP-BINDING PROTEIN POTA"/>
    <property type="match status" value="1"/>
</dbReference>
<gene>
    <name evidence="5" type="ORF">A3A74_05935</name>
</gene>
<dbReference type="InterPro" id="IPR003593">
    <property type="entry name" value="AAA+_ATPase"/>
</dbReference>
<dbReference type="PROSITE" id="PS50893">
    <property type="entry name" value="ABC_TRANSPORTER_2"/>
    <property type="match status" value="1"/>
</dbReference>
<evidence type="ECO:0000259" key="4">
    <source>
        <dbReference type="PROSITE" id="PS50893"/>
    </source>
</evidence>
<proteinExistence type="predicted"/>
<evidence type="ECO:0000313" key="6">
    <source>
        <dbReference type="Proteomes" id="UP000179270"/>
    </source>
</evidence>
<keyword evidence="1" id="KW-0813">Transport</keyword>
<keyword evidence="3" id="KW-0067">ATP-binding</keyword>
<dbReference type="AlphaFoldDB" id="A0A1F7IBW3"/>
<name>A0A1F7IBW3_9BACT</name>
<organism evidence="5 6">
    <name type="scientific">Candidatus Roizmanbacteria bacterium RIFCSPLOWO2_01_FULL_35_13</name>
    <dbReference type="NCBI Taxonomy" id="1802055"/>
    <lineage>
        <taxon>Bacteria</taxon>
        <taxon>Candidatus Roizmaniibacteriota</taxon>
    </lineage>
</organism>
<sequence>MTNNPIIKIEELTKKDGKEIIFENVSFEIKKHQFVSLKGPSGCGKTTFLRILSGLMPPSSGKIFIKGVLANSPQILIPPHERVMNLLFQDLALWPHMTGYEQLKFVWESSKKGILKNRILKVCNDISLPNNLLTKYPSQLSRGEQQRLAIARTLIAQPEIILLDEPLTALDQDLRTQFITFLKNLKKERTMTVILVSHDLMTDLLDFDKVLLYQNNTFKDSKKS</sequence>
<dbReference type="GO" id="GO:0005524">
    <property type="term" value="F:ATP binding"/>
    <property type="evidence" value="ECO:0007669"/>
    <property type="project" value="UniProtKB-KW"/>
</dbReference>
<comment type="caution">
    <text evidence="5">The sequence shown here is derived from an EMBL/GenBank/DDBJ whole genome shotgun (WGS) entry which is preliminary data.</text>
</comment>
<dbReference type="InterPro" id="IPR003439">
    <property type="entry name" value="ABC_transporter-like_ATP-bd"/>
</dbReference>
<dbReference type="InterPro" id="IPR050093">
    <property type="entry name" value="ABC_SmlMolc_Importer"/>
</dbReference>
<dbReference type="STRING" id="1802055.A3A74_05935"/>
<dbReference type="SUPFAM" id="SSF52540">
    <property type="entry name" value="P-loop containing nucleoside triphosphate hydrolases"/>
    <property type="match status" value="1"/>
</dbReference>
<dbReference type="SMART" id="SM00382">
    <property type="entry name" value="AAA"/>
    <property type="match status" value="1"/>
</dbReference>
<keyword evidence="2" id="KW-0547">Nucleotide-binding</keyword>
<dbReference type="GO" id="GO:0016887">
    <property type="term" value="F:ATP hydrolysis activity"/>
    <property type="evidence" value="ECO:0007669"/>
    <property type="project" value="InterPro"/>
</dbReference>
<feature type="domain" description="ABC transporter" evidence="4">
    <location>
        <begin position="7"/>
        <end position="224"/>
    </location>
</feature>
<dbReference type="PANTHER" id="PTHR42781">
    <property type="entry name" value="SPERMIDINE/PUTRESCINE IMPORT ATP-BINDING PROTEIN POTA"/>
    <property type="match status" value="1"/>
</dbReference>
<dbReference type="EMBL" id="MGAF01000025">
    <property type="protein sequence ID" value="OGK40856.1"/>
    <property type="molecule type" value="Genomic_DNA"/>
</dbReference>
<protein>
    <recommendedName>
        <fullName evidence="4">ABC transporter domain-containing protein</fullName>
    </recommendedName>
</protein>
<dbReference type="Proteomes" id="UP000179270">
    <property type="component" value="Unassembled WGS sequence"/>
</dbReference>
<dbReference type="InterPro" id="IPR027417">
    <property type="entry name" value="P-loop_NTPase"/>
</dbReference>
<evidence type="ECO:0000256" key="3">
    <source>
        <dbReference type="ARBA" id="ARBA00022840"/>
    </source>
</evidence>